<reference evidence="2" key="1">
    <citation type="submission" date="2023-06" db="EMBL/GenBank/DDBJ databases">
        <title>Genome-scale phylogeny and comparative genomics of the fungal order Sordariales.</title>
        <authorList>
            <consortium name="Lawrence Berkeley National Laboratory"/>
            <person name="Hensen N."/>
            <person name="Bonometti L."/>
            <person name="Westerberg I."/>
            <person name="Brannstrom I.O."/>
            <person name="Guillou S."/>
            <person name="Cros-Aarteil S."/>
            <person name="Calhoun S."/>
            <person name="Haridas S."/>
            <person name="Kuo A."/>
            <person name="Mondo S."/>
            <person name="Pangilinan J."/>
            <person name="Riley R."/>
            <person name="Labutti K."/>
            <person name="Andreopoulos B."/>
            <person name="Lipzen A."/>
            <person name="Chen C."/>
            <person name="Yanf M."/>
            <person name="Daum C."/>
            <person name="Ng V."/>
            <person name="Clum A."/>
            <person name="Steindorff A."/>
            <person name="Ohm R."/>
            <person name="Martin F."/>
            <person name="Silar P."/>
            <person name="Natvig D."/>
            <person name="Lalanne C."/>
            <person name="Gautier V."/>
            <person name="Ament-Velasquez S.L."/>
            <person name="Kruys A."/>
            <person name="Hutchinson M.I."/>
            <person name="Powell A.J."/>
            <person name="Barry K."/>
            <person name="Miller A.N."/>
            <person name="Grigoriev I.V."/>
            <person name="Debuchy R."/>
            <person name="Gladieux P."/>
            <person name="Thoren M.H."/>
            <person name="Johannesson H."/>
        </authorList>
    </citation>
    <scope>NUCLEOTIDE SEQUENCE</scope>
    <source>
        <strain evidence="2">SMH2532-1</strain>
    </source>
</reference>
<accession>A0AA40CIK6</accession>
<dbReference type="Pfam" id="PF06985">
    <property type="entry name" value="HET"/>
    <property type="match status" value="1"/>
</dbReference>
<dbReference type="PANTHER" id="PTHR24148:SF64">
    <property type="entry name" value="HETEROKARYON INCOMPATIBILITY DOMAIN-CONTAINING PROTEIN"/>
    <property type="match status" value="1"/>
</dbReference>
<dbReference type="Proteomes" id="UP001174936">
    <property type="component" value="Unassembled WGS sequence"/>
</dbReference>
<keyword evidence="3" id="KW-1185">Reference proteome</keyword>
<dbReference type="InterPro" id="IPR052895">
    <property type="entry name" value="HetReg/Transcr_Mod"/>
</dbReference>
<comment type="caution">
    <text evidence="2">The sequence shown here is derived from an EMBL/GenBank/DDBJ whole genome shotgun (WGS) entry which is preliminary data.</text>
</comment>
<evidence type="ECO:0000313" key="3">
    <source>
        <dbReference type="Proteomes" id="UP001174936"/>
    </source>
</evidence>
<evidence type="ECO:0000259" key="1">
    <source>
        <dbReference type="Pfam" id="PF06985"/>
    </source>
</evidence>
<organism evidence="2 3">
    <name type="scientific">Cercophora newfieldiana</name>
    <dbReference type="NCBI Taxonomy" id="92897"/>
    <lineage>
        <taxon>Eukaryota</taxon>
        <taxon>Fungi</taxon>
        <taxon>Dikarya</taxon>
        <taxon>Ascomycota</taxon>
        <taxon>Pezizomycotina</taxon>
        <taxon>Sordariomycetes</taxon>
        <taxon>Sordariomycetidae</taxon>
        <taxon>Sordariales</taxon>
        <taxon>Lasiosphaeriaceae</taxon>
        <taxon>Cercophora</taxon>
    </lineage>
</organism>
<gene>
    <name evidence="2" type="ORF">B0T16DRAFT_338954</name>
</gene>
<evidence type="ECO:0000313" key="2">
    <source>
        <dbReference type="EMBL" id="KAK0639772.1"/>
    </source>
</evidence>
<sequence length="92" mass="10521">MAIYTPLNEQKKEIRLLSLNSGSGSDPIYCSLCIVSLHDRPKYEALSYVWGPPEPSHLIRLDGQPFRVTSNLYAALKRLRLPHSRRTLWVDA</sequence>
<feature type="domain" description="Heterokaryon incompatibility" evidence="1">
    <location>
        <begin position="43"/>
        <end position="92"/>
    </location>
</feature>
<dbReference type="EMBL" id="JAULSV010000007">
    <property type="protein sequence ID" value="KAK0639772.1"/>
    <property type="molecule type" value="Genomic_DNA"/>
</dbReference>
<dbReference type="PANTHER" id="PTHR24148">
    <property type="entry name" value="ANKYRIN REPEAT DOMAIN-CONTAINING PROTEIN 39 HOMOLOG-RELATED"/>
    <property type="match status" value="1"/>
</dbReference>
<protein>
    <recommendedName>
        <fullName evidence="1">Heterokaryon incompatibility domain-containing protein</fullName>
    </recommendedName>
</protein>
<dbReference type="AlphaFoldDB" id="A0AA40CIK6"/>
<name>A0AA40CIK6_9PEZI</name>
<dbReference type="InterPro" id="IPR010730">
    <property type="entry name" value="HET"/>
</dbReference>
<proteinExistence type="predicted"/>